<dbReference type="AlphaFoldDB" id="A0A5P1EBN0"/>
<dbReference type="Gramene" id="ONK63268">
    <property type="protein sequence ID" value="ONK63268"/>
    <property type="gene ID" value="A4U43_C07F13200"/>
</dbReference>
<protein>
    <submittedName>
        <fullName evidence="2">Uncharacterized protein</fullName>
    </submittedName>
</protein>
<keyword evidence="3" id="KW-1185">Reference proteome</keyword>
<dbReference type="Proteomes" id="UP000243459">
    <property type="component" value="Chromosome 7"/>
</dbReference>
<accession>A0A5P1EBN0</accession>
<proteinExistence type="predicted"/>
<dbReference type="InterPro" id="IPR043367">
    <property type="entry name" value="PLIP1/2/3"/>
</dbReference>
<feature type="region of interest" description="Disordered" evidence="1">
    <location>
        <begin position="15"/>
        <end position="40"/>
    </location>
</feature>
<dbReference type="GO" id="GO:0008970">
    <property type="term" value="F:phospholipase A1 activity"/>
    <property type="evidence" value="ECO:0007669"/>
    <property type="project" value="InterPro"/>
</dbReference>
<evidence type="ECO:0000313" key="2">
    <source>
        <dbReference type="EMBL" id="ONK63268.1"/>
    </source>
</evidence>
<dbReference type="PANTHER" id="PTHR46483">
    <property type="entry name" value="PHOSPHOLIPASE A1 PLIP2, CHLOROPLASTIC"/>
    <property type="match status" value="1"/>
</dbReference>
<evidence type="ECO:0000256" key="1">
    <source>
        <dbReference type="SAM" id="MobiDB-lite"/>
    </source>
</evidence>
<name>A0A5P1EBN0_ASPOF</name>
<feature type="compositionally biased region" description="Polar residues" evidence="1">
    <location>
        <begin position="184"/>
        <end position="195"/>
    </location>
</feature>
<organism evidence="2 3">
    <name type="scientific">Asparagus officinalis</name>
    <name type="common">Garden asparagus</name>
    <dbReference type="NCBI Taxonomy" id="4686"/>
    <lineage>
        <taxon>Eukaryota</taxon>
        <taxon>Viridiplantae</taxon>
        <taxon>Streptophyta</taxon>
        <taxon>Embryophyta</taxon>
        <taxon>Tracheophyta</taxon>
        <taxon>Spermatophyta</taxon>
        <taxon>Magnoliopsida</taxon>
        <taxon>Liliopsida</taxon>
        <taxon>Asparagales</taxon>
        <taxon>Asparagaceae</taxon>
        <taxon>Asparagoideae</taxon>
        <taxon>Asparagus</taxon>
    </lineage>
</organism>
<sequence length="420" mass="47106">MDSLRFVRGLPPMPISASGAAGRHQSPAAQVSVAGPRAEAEEVEGRRKRGNWVLNILRVGSTWEKGREKKVAVDAGEDLVEGLGADSRCLDCDECVVDDEEREVFDRDSFSRLLRRVSIVEMEIYAKMSYLGRLAYSIPKIKPASLLKYHGLRFITSSLEKRAKSSNAEEKTPDPNKPEEKLPNNVTSSESSTVAEDNEKQNKKTPIINHVAKILKAVNGNFRNHPCLQHQKLLYAPMGKLLILQPEEKFSPNHHLLPPGSGLYLLGHPLSNSDDSMKHLLSAQLAFLNSPHPLEILSDRSAYGSEGTIYRDHDMDAYLRSVRSVIRRELKLIRKAKRQSRRILWWPLVSTQGSDAIIGQRARLTNSNQHHFNFVGVFNGGKDTLKRFGRIIASRNVQLFIVFLAPARLLVMGTLSLFPH</sequence>
<evidence type="ECO:0000313" key="3">
    <source>
        <dbReference type="Proteomes" id="UP000243459"/>
    </source>
</evidence>
<gene>
    <name evidence="2" type="ORF">A4U43_C07F13200</name>
</gene>
<reference evidence="3" key="1">
    <citation type="journal article" date="2017" name="Nat. Commun.">
        <title>The asparagus genome sheds light on the origin and evolution of a young Y chromosome.</title>
        <authorList>
            <person name="Harkess A."/>
            <person name="Zhou J."/>
            <person name="Xu C."/>
            <person name="Bowers J.E."/>
            <person name="Van der Hulst R."/>
            <person name="Ayyampalayam S."/>
            <person name="Mercati F."/>
            <person name="Riccardi P."/>
            <person name="McKain M.R."/>
            <person name="Kakrana A."/>
            <person name="Tang H."/>
            <person name="Ray J."/>
            <person name="Groenendijk J."/>
            <person name="Arikit S."/>
            <person name="Mathioni S.M."/>
            <person name="Nakano M."/>
            <person name="Shan H."/>
            <person name="Telgmann-Rauber A."/>
            <person name="Kanno A."/>
            <person name="Yue Z."/>
            <person name="Chen H."/>
            <person name="Li W."/>
            <person name="Chen Y."/>
            <person name="Xu X."/>
            <person name="Zhang Y."/>
            <person name="Luo S."/>
            <person name="Chen H."/>
            <person name="Gao J."/>
            <person name="Mao Z."/>
            <person name="Pires J.C."/>
            <person name="Luo M."/>
            <person name="Kudrna D."/>
            <person name="Wing R.A."/>
            <person name="Meyers B.C."/>
            <person name="Yi K."/>
            <person name="Kong H."/>
            <person name="Lavrijsen P."/>
            <person name="Sunseri F."/>
            <person name="Falavigna A."/>
            <person name="Ye Y."/>
            <person name="Leebens-Mack J.H."/>
            <person name="Chen G."/>
        </authorList>
    </citation>
    <scope>NUCLEOTIDE SEQUENCE [LARGE SCALE GENOMIC DNA]</scope>
    <source>
        <strain evidence="3">cv. DH0086</strain>
    </source>
</reference>
<feature type="region of interest" description="Disordered" evidence="1">
    <location>
        <begin position="162"/>
        <end position="205"/>
    </location>
</feature>
<dbReference type="EMBL" id="CM007387">
    <property type="protein sequence ID" value="ONK63268.1"/>
    <property type="molecule type" value="Genomic_DNA"/>
</dbReference>
<feature type="compositionally biased region" description="Basic and acidic residues" evidence="1">
    <location>
        <begin position="162"/>
        <end position="182"/>
    </location>
</feature>
<dbReference type="PANTHER" id="PTHR46483:SF4">
    <property type="entry name" value="PHOSPHOLIPASE A1 PLIP2, CHLOROPLASTIC"/>
    <property type="match status" value="1"/>
</dbReference>